<dbReference type="AlphaFoldDB" id="A0A2I1CVT3"/>
<protein>
    <recommendedName>
        <fullName evidence="4">C6 finger domain protein</fullName>
    </recommendedName>
</protein>
<evidence type="ECO:0000313" key="3">
    <source>
        <dbReference type="Proteomes" id="UP000234254"/>
    </source>
</evidence>
<accession>A0A2I1CVT3</accession>
<sequence length="349" mass="38599">MAYTPERLSVARRLFQRHEAPSTRKEDQFPFRKQYSFRERTLSSLKTHSSTWIDDDETDDYDPKQESASSRRKRPSHSSNIAPKKRAKIADTLIVAMSLGSDSGKGFLSSISDWGDDSTDLLEQPEGVDTFFKAHGEPRTLTTSLAHPVNFAHDPPDDGSSPCHWCANFIYGLLGLGKRTVQVMDYGNGKYEEISGEHTVAGHEPSRMCVACALERIHITQCAGHRIIPLKGYSPDTFDFGAAFKSLTPGIEGPSMINPWCSLCPSPAFFGCSAIQPVNVYQECVDPCSPDAVGCGLLLCERCEAGMRECGGEFSKVVKRNQQEDADFGSRADVEYILPGNALYRFYTG</sequence>
<dbReference type="Proteomes" id="UP000234254">
    <property type="component" value="Unassembled WGS sequence"/>
</dbReference>
<dbReference type="RefSeq" id="XP_024690326.1">
    <property type="nucleotide sequence ID" value="XM_024835419.1"/>
</dbReference>
<proteinExistence type="predicted"/>
<evidence type="ECO:0008006" key="4">
    <source>
        <dbReference type="Google" id="ProtNLM"/>
    </source>
</evidence>
<dbReference type="EMBL" id="MSFM01000011">
    <property type="protein sequence ID" value="PKY01732.1"/>
    <property type="molecule type" value="Genomic_DNA"/>
</dbReference>
<gene>
    <name evidence="2" type="ORF">P168DRAFT_274348</name>
</gene>
<reference evidence="2" key="1">
    <citation type="submission" date="2016-12" db="EMBL/GenBank/DDBJ databases">
        <title>The genomes of Aspergillus section Nigri reveals drivers in fungal speciation.</title>
        <authorList>
            <consortium name="DOE Joint Genome Institute"/>
            <person name="Vesth T.C."/>
            <person name="Nybo J."/>
            <person name="Theobald S."/>
            <person name="Brandl J."/>
            <person name="Frisvad J.C."/>
            <person name="Nielsen K.F."/>
            <person name="Lyhne E.K."/>
            <person name="Kogle M.E."/>
            <person name="Kuo A."/>
            <person name="Riley R."/>
            <person name="Clum A."/>
            <person name="Nolan M."/>
            <person name="Lipzen A."/>
            <person name="Salamov A."/>
            <person name="Henrissat B."/>
            <person name="Wiebenga A."/>
            <person name="De vries R.P."/>
            <person name="Grigoriev I.V."/>
            <person name="Mortensen U.H."/>
            <person name="Andersen M.R."/>
            <person name="Baker S.E."/>
        </authorList>
    </citation>
    <scope>NUCLEOTIDE SEQUENCE</scope>
    <source>
        <strain evidence="2">IBT 28561</strain>
    </source>
</reference>
<evidence type="ECO:0000313" key="2">
    <source>
        <dbReference type="EMBL" id="PKY01732.1"/>
    </source>
</evidence>
<dbReference type="GeneID" id="36542943"/>
<dbReference type="VEuPathDB" id="FungiDB:P168DRAFT_274348"/>
<keyword evidence="3" id="KW-1185">Reference proteome</keyword>
<name>A0A2I1CVT3_ASPC2</name>
<organism evidence="2 3">
    <name type="scientific">Aspergillus campestris (strain IBT 28561)</name>
    <dbReference type="NCBI Taxonomy" id="1392248"/>
    <lineage>
        <taxon>Eukaryota</taxon>
        <taxon>Fungi</taxon>
        <taxon>Dikarya</taxon>
        <taxon>Ascomycota</taxon>
        <taxon>Pezizomycotina</taxon>
        <taxon>Eurotiomycetes</taxon>
        <taxon>Eurotiomycetidae</taxon>
        <taxon>Eurotiales</taxon>
        <taxon>Aspergillaceae</taxon>
        <taxon>Aspergillus</taxon>
        <taxon>Aspergillus subgen. Circumdati</taxon>
    </lineage>
</organism>
<feature type="region of interest" description="Disordered" evidence="1">
    <location>
        <begin position="52"/>
        <end position="83"/>
    </location>
</feature>
<comment type="caution">
    <text evidence="2">The sequence shown here is derived from an EMBL/GenBank/DDBJ whole genome shotgun (WGS) entry which is preliminary data.</text>
</comment>
<evidence type="ECO:0000256" key="1">
    <source>
        <dbReference type="SAM" id="MobiDB-lite"/>
    </source>
</evidence>
<dbReference type="OrthoDB" id="5303703at2759"/>